<reference evidence="2 3" key="1">
    <citation type="journal article" date="2015" name="Front. Microbiol.">
        <title>Genome sequence of the plant growth promoting endophytic yeast Rhodotorula graminis WP1.</title>
        <authorList>
            <person name="Firrincieli A."/>
            <person name="Otillar R."/>
            <person name="Salamov A."/>
            <person name="Schmutz J."/>
            <person name="Khan Z."/>
            <person name="Redman R.S."/>
            <person name="Fleck N.D."/>
            <person name="Lindquist E."/>
            <person name="Grigoriev I.V."/>
            <person name="Doty S.L."/>
        </authorList>
    </citation>
    <scope>NUCLEOTIDE SEQUENCE [LARGE SCALE GENOMIC DNA]</scope>
    <source>
        <strain evidence="2 3">WP1</strain>
    </source>
</reference>
<dbReference type="GeneID" id="28978164"/>
<dbReference type="Proteomes" id="UP000053890">
    <property type="component" value="Unassembled WGS sequence"/>
</dbReference>
<dbReference type="AlphaFoldDB" id="A0A0P9EIZ3"/>
<feature type="region of interest" description="Disordered" evidence="1">
    <location>
        <begin position="96"/>
        <end position="121"/>
    </location>
</feature>
<evidence type="ECO:0000256" key="1">
    <source>
        <dbReference type="SAM" id="MobiDB-lite"/>
    </source>
</evidence>
<evidence type="ECO:0000313" key="3">
    <source>
        <dbReference type="Proteomes" id="UP000053890"/>
    </source>
</evidence>
<dbReference type="RefSeq" id="XP_018269495.1">
    <property type="nucleotide sequence ID" value="XM_018417716.1"/>
</dbReference>
<proteinExistence type="predicted"/>
<gene>
    <name evidence="2" type="ORF">RHOBADRAFT_55184</name>
</gene>
<name>A0A0P9EIZ3_RHOGW</name>
<evidence type="ECO:0000313" key="2">
    <source>
        <dbReference type="EMBL" id="KPV73446.1"/>
    </source>
</evidence>
<dbReference type="EMBL" id="KQ474083">
    <property type="protein sequence ID" value="KPV73446.1"/>
    <property type="molecule type" value="Genomic_DNA"/>
</dbReference>
<keyword evidence="3" id="KW-1185">Reference proteome</keyword>
<organism evidence="2 3">
    <name type="scientific">Rhodotorula graminis (strain WP1)</name>
    <dbReference type="NCBI Taxonomy" id="578459"/>
    <lineage>
        <taxon>Eukaryota</taxon>
        <taxon>Fungi</taxon>
        <taxon>Dikarya</taxon>
        <taxon>Basidiomycota</taxon>
        <taxon>Pucciniomycotina</taxon>
        <taxon>Microbotryomycetes</taxon>
        <taxon>Sporidiobolales</taxon>
        <taxon>Sporidiobolaceae</taxon>
        <taxon>Rhodotorula</taxon>
    </lineage>
</organism>
<protein>
    <submittedName>
        <fullName evidence="2">Uncharacterized protein</fullName>
    </submittedName>
</protein>
<feature type="compositionally biased region" description="Basic and acidic residues" evidence="1">
    <location>
        <begin position="104"/>
        <end position="116"/>
    </location>
</feature>
<sequence length="137" mass="15044">MAGLRTPVDVEDLLEYLRLAEHPPSPVTDAYKALMRAALVRVYNAAEHEGRTQPRADILKDIEDMEGQVAAADCQSIHTLTLTVLRGLRAGLAQRGRRGASRATGEHSLSHVDGEAGGHCQSEGSLRRLHLYFGQRY</sequence>
<accession>A0A0P9EIZ3</accession>